<dbReference type="GO" id="GO:0050998">
    <property type="term" value="F:nitric-oxide synthase binding"/>
    <property type="evidence" value="ECO:0007669"/>
    <property type="project" value="TreeGrafter"/>
</dbReference>
<protein>
    <recommendedName>
        <fullName evidence="2">PID domain-containing protein</fullName>
    </recommendedName>
</protein>
<accession>U3J5Q1</accession>
<dbReference type="PANTHER" id="PTHR11232:SF80">
    <property type="entry name" value="CARBOXYL-TERMINAL PDZ LIGAND OF NEURONAL NITRIC OXIDE SYNTHASE PROTEIN ISOFORM X1"/>
    <property type="match status" value="1"/>
</dbReference>
<proteinExistence type="predicted"/>
<reference evidence="3" key="3">
    <citation type="submission" date="2025-09" db="UniProtKB">
        <authorList>
            <consortium name="Ensembl"/>
        </authorList>
    </citation>
    <scope>IDENTIFICATION</scope>
</reference>
<evidence type="ECO:0000313" key="3">
    <source>
        <dbReference type="Ensembl" id="ENSAPLP00000014828.2"/>
    </source>
</evidence>
<dbReference type="SUPFAM" id="SSF50729">
    <property type="entry name" value="PH domain-like"/>
    <property type="match status" value="1"/>
</dbReference>
<dbReference type="PANTHER" id="PTHR11232">
    <property type="entry name" value="PHOSPHOTYROSINE INTERACTION DOMAIN-CONTAINING FAMILY MEMBER"/>
    <property type="match status" value="1"/>
</dbReference>
<feature type="domain" description="PID" evidence="2">
    <location>
        <begin position="2"/>
        <end position="65"/>
    </location>
</feature>
<reference evidence="3" key="2">
    <citation type="submission" date="2025-08" db="UniProtKB">
        <authorList>
            <consortium name="Ensembl"/>
        </authorList>
    </citation>
    <scope>IDENTIFICATION</scope>
</reference>
<evidence type="ECO:0000256" key="1">
    <source>
        <dbReference type="SAM" id="MobiDB-lite"/>
    </source>
</evidence>
<dbReference type="Gene3D" id="2.30.29.30">
    <property type="entry name" value="Pleckstrin-homology domain (PH domain)/Phosphotyrosine-binding domain (PTB)"/>
    <property type="match status" value="1"/>
</dbReference>
<dbReference type="AlphaFoldDB" id="U3J5Q1"/>
<dbReference type="Pfam" id="PF00640">
    <property type="entry name" value="PID"/>
    <property type="match status" value="1"/>
</dbReference>
<dbReference type="Proteomes" id="UP000016666">
    <property type="component" value="Unassembled WGS sequence"/>
</dbReference>
<feature type="region of interest" description="Disordered" evidence="1">
    <location>
        <begin position="74"/>
        <end position="95"/>
    </location>
</feature>
<keyword evidence="4" id="KW-1185">Reference proteome</keyword>
<dbReference type="Ensembl" id="ENSAPLT00000015612.2">
    <property type="protein sequence ID" value="ENSAPLP00000014828.2"/>
    <property type="gene ID" value="ENSAPLG00000014990.2"/>
</dbReference>
<dbReference type="InterPro" id="IPR006020">
    <property type="entry name" value="PTB/PI_dom"/>
</dbReference>
<dbReference type="HOGENOM" id="CLU_1900862_0_0_1"/>
<dbReference type="GeneTree" id="ENSGT00940000164999"/>
<dbReference type="InterPro" id="IPR051133">
    <property type="entry name" value="Adapter_Engulfment-Domain"/>
</dbReference>
<organism evidence="3 4">
    <name type="scientific">Anas platyrhynchos platyrhynchos</name>
    <name type="common">Northern mallard</name>
    <dbReference type="NCBI Taxonomy" id="8840"/>
    <lineage>
        <taxon>Eukaryota</taxon>
        <taxon>Metazoa</taxon>
        <taxon>Chordata</taxon>
        <taxon>Craniata</taxon>
        <taxon>Vertebrata</taxon>
        <taxon>Euteleostomi</taxon>
        <taxon>Archelosauria</taxon>
        <taxon>Archosauria</taxon>
        <taxon>Dinosauria</taxon>
        <taxon>Saurischia</taxon>
        <taxon>Theropoda</taxon>
        <taxon>Coelurosauria</taxon>
        <taxon>Aves</taxon>
        <taxon>Neognathae</taxon>
        <taxon>Galloanserae</taxon>
        <taxon>Anseriformes</taxon>
        <taxon>Anatidae</taxon>
        <taxon>Anatinae</taxon>
        <taxon>Anas</taxon>
    </lineage>
</organism>
<reference evidence="4" key="1">
    <citation type="submission" date="2017-10" db="EMBL/GenBank/DDBJ databases">
        <title>A new Pekin duck reference genome.</title>
        <authorList>
            <person name="Hou Z.-C."/>
            <person name="Zhou Z.-K."/>
            <person name="Zhu F."/>
            <person name="Hou S.-S."/>
        </authorList>
    </citation>
    <scope>NUCLEOTIDE SEQUENCE [LARGE SCALE GENOMIC DNA]</scope>
</reference>
<name>U3J5Q1_ANAPP</name>
<evidence type="ECO:0000313" key="4">
    <source>
        <dbReference type="Proteomes" id="UP000016666"/>
    </source>
</evidence>
<dbReference type="PROSITE" id="PS01179">
    <property type="entry name" value="PID"/>
    <property type="match status" value="1"/>
</dbReference>
<dbReference type="InterPro" id="IPR011993">
    <property type="entry name" value="PH-like_dom_sf"/>
</dbReference>
<evidence type="ECO:0000259" key="2">
    <source>
        <dbReference type="PROSITE" id="PS01179"/>
    </source>
</evidence>
<dbReference type="STRING" id="8840.ENSAPLP00000014828"/>
<sequence>MVVMHDPVYRIFYVSHDSQDLKIFSYIARDGANNSFRCNVFKSKKKSQAMRVVRTVGQAFEVCHKLSLQHALQNADGQADGASDKSAEEQPPEVHQIKGSKITDVDEVGLDSDGICVSERGPGELPAARGELSALKAGQGTKDKNCQVRILGTRLGMLPPLQSPPSRCPGAAQQAPVPHAMKQLGLSGHTEPARAVTTMGETPQSPWADPWQGCLLSIQLVCSWLCHFPNP</sequence>